<dbReference type="Gene3D" id="3.90.1530.10">
    <property type="entry name" value="Conserved hypothetical protein from pyrococcus furiosus pfu- 392566-001, ParB domain"/>
    <property type="match status" value="1"/>
</dbReference>
<sequence length="268" mass="29459">MQGVNMQIGETPRLEWIELSSIYVDATYQRPVKMKRILQILRDFTWAQFGALMLVEHDDGRYSVYDGQHRYEAAKKHPLIKKVPASIVKLDEAYLEAQSFLGVNINRSAISTVEKYWAGIEAGDENMMRICAVLDEAGCDVVPAGTKSKAPHLTASVSAIERAIKAYGDQAVTLACKAIVEAWPKDTSALSGTVIQATARLFRNNGKIISYDRMVLKLKGKNRAILSADAEAIRRISGSDAALSVAKALVEIYNKGLQTNEISIGAKK</sequence>
<name>A0AAJ4T9F6_AGRTU</name>
<evidence type="ECO:0000313" key="1">
    <source>
        <dbReference type="EMBL" id="QTG12915.1"/>
    </source>
</evidence>
<dbReference type="AlphaFoldDB" id="A0AAJ4T9F6"/>
<proteinExistence type="predicted"/>
<protein>
    <submittedName>
        <fullName evidence="1">ParB N-terminal domain-containing protein</fullName>
    </submittedName>
</protein>
<dbReference type="EMBL" id="CP049216">
    <property type="protein sequence ID" value="QTG12915.1"/>
    <property type="molecule type" value="Genomic_DNA"/>
</dbReference>
<dbReference type="Proteomes" id="UP000663946">
    <property type="component" value="Chromosome 1"/>
</dbReference>
<reference evidence="1" key="1">
    <citation type="submission" date="2020-02" db="EMBL/GenBank/DDBJ databases">
        <title>Unexpected conservation and global transmission of agrobacterial virulence plasmids.</title>
        <authorList>
            <person name="Weisberg A.J."/>
            <person name="Davis E.W. II"/>
            <person name="Tabima J.R."/>
            <person name="Belcher M.S."/>
            <person name="Miller M."/>
            <person name="Kuo C.-H."/>
            <person name="Loper J.E."/>
            <person name="Grunwald N.J."/>
            <person name="Putnam M.L."/>
            <person name="Chang J.H."/>
        </authorList>
    </citation>
    <scope>NUCLEOTIDE SEQUENCE</scope>
    <source>
        <strain evidence="1">Q15/94</strain>
    </source>
</reference>
<evidence type="ECO:0000313" key="2">
    <source>
        <dbReference type="Proteomes" id="UP000663946"/>
    </source>
</evidence>
<dbReference type="Pfam" id="PF20188">
    <property type="entry name" value="DUF6551"/>
    <property type="match status" value="1"/>
</dbReference>
<dbReference type="InterPro" id="IPR046681">
    <property type="entry name" value="DUF6551"/>
</dbReference>
<organism evidence="1 2">
    <name type="scientific">Agrobacterium tumefaciens</name>
    <dbReference type="NCBI Taxonomy" id="358"/>
    <lineage>
        <taxon>Bacteria</taxon>
        <taxon>Pseudomonadati</taxon>
        <taxon>Pseudomonadota</taxon>
        <taxon>Alphaproteobacteria</taxon>
        <taxon>Hyphomicrobiales</taxon>
        <taxon>Rhizobiaceae</taxon>
        <taxon>Rhizobium/Agrobacterium group</taxon>
        <taxon>Agrobacterium</taxon>
        <taxon>Agrobacterium tumefaciens complex</taxon>
    </lineage>
</organism>
<dbReference type="SUPFAM" id="SSF110849">
    <property type="entry name" value="ParB/Sulfiredoxin"/>
    <property type="match status" value="1"/>
</dbReference>
<accession>A0AAJ4T9F6</accession>
<dbReference type="InterPro" id="IPR036086">
    <property type="entry name" value="ParB/Sulfiredoxin_sf"/>
</dbReference>
<dbReference type="RefSeq" id="WP_333721956.1">
    <property type="nucleotide sequence ID" value="NZ_CP049216.1"/>
</dbReference>
<gene>
    <name evidence="1" type="ORF">G6M86_06520</name>
</gene>